<dbReference type="EMBL" id="CP091512">
    <property type="protein sequence ID" value="UOO93418.1"/>
    <property type="molecule type" value="Genomic_DNA"/>
</dbReference>
<keyword evidence="2" id="KW-1185">Reference proteome</keyword>
<dbReference type="Proteomes" id="UP000832034">
    <property type="component" value="Chromosome"/>
</dbReference>
<sequence length="96" mass="10804">MMAGKNIEVDLIDSPYAQMLEKDGQYLSIQIYKLPGENWTLEIVTPDNTSTVWDETFTDDKVAFNTAIEAIDEARGVLGFIEETEAAVKRNPSYLN</sequence>
<protein>
    <submittedName>
        <fullName evidence="1">Uncharacterized protein</fullName>
    </submittedName>
</protein>
<evidence type="ECO:0000313" key="1">
    <source>
        <dbReference type="EMBL" id="UOO93418.1"/>
    </source>
</evidence>
<proteinExistence type="predicted"/>
<reference evidence="1" key="1">
    <citation type="submission" date="2021-12" db="EMBL/GenBank/DDBJ databases">
        <authorList>
            <person name="Veyrier F.J."/>
        </authorList>
    </citation>
    <scope>NUCLEOTIDE SEQUENCE</scope>
    <source>
        <strain evidence="1">SAG 1488-6</strain>
    </source>
</reference>
<reference evidence="1" key="2">
    <citation type="journal article" date="2022" name="Res Sq">
        <title>Evolution of multicellular longitudinally dividing oral cavity symbionts (Neisseriaceae).</title>
        <authorList>
            <person name="Nyongesa S."/>
            <person name="Weber P."/>
            <person name="Bernet E."/>
            <person name="Pullido F."/>
            <person name="Nieckarz M."/>
            <person name="Delaby M."/>
            <person name="Nieves C."/>
            <person name="Viehboeck T."/>
            <person name="Krause N."/>
            <person name="Rivera-Millot A."/>
            <person name="Nakamura A."/>
            <person name="Vischer N."/>
            <person name="VanNieuwenhze M."/>
            <person name="Brun Y."/>
            <person name="Cava F."/>
            <person name="Bulgheresi S."/>
            <person name="Veyrier F."/>
        </authorList>
    </citation>
    <scope>NUCLEOTIDE SEQUENCE</scope>
    <source>
        <strain evidence="1">SAG 1488-6</strain>
    </source>
</reference>
<organism evidence="1 2">
    <name type="scientific">Vitreoscilla stercoraria</name>
    <dbReference type="NCBI Taxonomy" id="61"/>
    <lineage>
        <taxon>Bacteria</taxon>
        <taxon>Pseudomonadati</taxon>
        <taxon>Pseudomonadota</taxon>
        <taxon>Betaproteobacteria</taxon>
        <taxon>Neisseriales</taxon>
        <taxon>Neisseriaceae</taxon>
        <taxon>Vitreoscilla</taxon>
    </lineage>
</organism>
<accession>A0ABY4EDJ3</accession>
<evidence type="ECO:0000313" key="2">
    <source>
        <dbReference type="Proteomes" id="UP000832034"/>
    </source>
</evidence>
<gene>
    <name evidence="1" type="ORF">LVJ81_05150</name>
</gene>
<name>A0ABY4EDJ3_VITST</name>
<dbReference type="RefSeq" id="WP_019959530.1">
    <property type="nucleotide sequence ID" value="NZ_CP091512.1"/>
</dbReference>